<dbReference type="InterPro" id="IPR036412">
    <property type="entry name" value="HAD-like_sf"/>
</dbReference>
<dbReference type="PROSITE" id="PS50172">
    <property type="entry name" value="BRCT"/>
    <property type="match status" value="1"/>
</dbReference>
<dbReference type="PROSITE" id="PS50969">
    <property type="entry name" value="FCP1"/>
    <property type="match status" value="1"/>
</dbReference>
<dbReference type="FunFam" id="3.40.50.1000:FF:000098">
    <property type="entry name" value="RNA polymerase II C-terminal domain phosphatase-like 3"/>
    <property type="match status" value="1"/>
</dbReference>
<comment type="cofactor">
    <cofactor evidence="3">
        <name>Mg(2+)</name>
        <dbReference type="ChEBI" id="CHEBI:18420"/>
    </cofactor>
</comment>
<feature type="region of interest" description="Disordered" evidence="16">
    <location>
        <begin position="96"/>
        <end position="120"/>
    </location>
</feature>
<feature type="domain" description="FCP1 homology" evidence="18">
    <location>
        <begin position="940"/>
        <end position="1120"/>
    </location>
</feature>
<evidence type="ECO:0000256" key="8">
    <source>
        <dbReference type="ARBA" id="ARBA00022801"/>
    </source>
</evidence>
<name>A0A6J1GNJ3_CUCMO</name>
<comment type="subunit">
    <text evidence="15">Interacts with RAP74.</text>
</comment>
<dbReference type="Proteomes" id="UP000504609">
    <property type="component" value="Unplaced"/>
</dbReference>
<dbReference type="InterPro" id="IPR057473">
    <property type="entry name" value="ARM_CPL3"/>
</dbReference>
<dbReference type="KEGG" id="cmos:111456105"/>
<dbReference type="AlphaFoldDB" id="A0A6J1GNJ3"/>
<dbReference type="GO" id="GO:0008420">
    <property type="term" value="F:RNA polymerase II CTD heptapeptide repeat phosphatase activity"/>
    <property type="evidence" value="ECO:0007669"/>
    <property type="project" value="InterPro"/>
</dbReference>
<dbReference type="Gene3D" id="3.40.50.1000">
    <property type="entry name" value="HAD superfamily/HAD-like"/>
    <property type="match status" value="1"/>
</dbReference>
<sequence>MGKDGSVKIEGVEEGEVSYTASVEEISEEDFIKLASGPKVVPPKDSNRETRVWTMSDLYKNYPTMRHGYASGLYNLAWAQAVQNKPLNDIFVMEADPEEKSKRPSSSPSADGKGDGDSIKEEDRVMIDASGDEMNCDNSNGEREEGELEEGEIDMDTEFMEEAVDSKAMLSDSHSMNDSECQELDLMTKELDDQLKLIQKTLDGVTIDAAQKSFLEVCSQLQSSIEMFLELLQVKVVLRKDALIQRLYAALRIINSVFCSMSLNEKEEYMQHLSRLLSYVKNCDPPLFSPEQIKSVEVKMPSTDSLFHLPGMRASAKEVEIHMPNGVKNKDSYSAYTNAGQHLTSSTKFPSNSMPLGITAKNSLNILSEGLQSGVSSLKGRAPLLPLLDLHKDHDADSLPSPTKEAPTIFSVQKSGNTPAKLAFAVDGSRSHHYETDAHKAVSTYQQKFGRSSFSMADRLPSPTPSEEYDGGGDIGGEVSSSSIIRSLKSSNSSKPGQNVSNSASNISTGLFSSLESSSTKGLISPLNVAPPSSVSDPTVKPLAKSRDPRLRIVNSDASAMGLNPRTMTSVQNSSMLECAATINLRKQKMDLEPNTGVPEIKRQKIGSQNHAVAASDVRAVPGSGGWLEDTMPAGPRLLNRNQMEIAEANATEKINVTNNSSPGNEGLPTINASNDASLPSLLKDIVVNPTMLLNLLKMNQKQQLAAELKSKSSESEKNTIYPTNLRPCQGSSPLINAPAVTSGILQQLAGMPSVPIVVAESHQDDLGKVRMKPRDPRRILHGNSPHNVGSLGNDQLKGVVPTTPNSEGCKDIPNGHKQESQGDLKLASSPTLLPDIGRQFTNNLKNIADIMTVPSPPTSQTSSSKPVKLGRIDTNVVGSSSIDNKVVTTATQEGDMVGPSRSQGTWGDLEHLFEGYDDKQKAAIQRERARRIQEQKKMFAARKLCLVLDLDHTLLNSAKFVEVDPVHDEILRKKEEQDREKALRHLFRFPHMGMWTKLRPGVWNFLEKASELFELHLYTMGNKQYATEMAKVLDPKGSLFAGRVISRGDDVDLVDGDDRIPRSKDLEGVLGMESAVVIIDDSIRVWPHNKMNLIVVERYTFFPCSRRQFGLLGPSLLEIDHDERPEDGTLASSLAVIQRIHQTFFSHPALDEVDVRNILASVQQKILAGCRIVFSRVFPVGEANPHLHPLWQTAEQFGAVCTNQIDEQVTHVVANSLGTDKVNWALSTGRFVVHPGWVEASALLYRRANEQDFAIKP</sequence>
<evidence type="ECO:0000256" key="9">
    <source>
        <dbReference type="ARBA" id="ARBA00022884"/>
    </source>
</evidence>
<evidence type="ECO:0000256" key="5">
    <source>
        <dbReference type="ARBA" id="ARBA00013081"/>
    </source>
</evidence>
<evidence type="ECO:0000313" key="19">
    <source>
        <dbReference type="Proteomes" id="UP000504609"/>
    </source>
</evidence>
<proteinExistence type="predicted"/>
<reference evidence="20" key="1">
    <citation type="submission" date="2025-08" db="UniProtKB">
        <authorList>
            <consortium name="RefSeq"/>
        </authorList>
    </citation>
    <scope>IDENTIFICATION</scope>
    <source>
        <tissue evidence="20">Young leaves</tissue>
    </source>
</reference>
<dbReference type="GO" id="GO:0003723">
    <property type="term" value="F:RNA binding"/>
    <property type="evidence" value="ECO:0007669"/>
    <property type="project" value="UniProtKB-KW"/>
</dbReference>
<dbReference type="InterPro" id="IPR036420">
    <property type="entry name" value="BRCT_dom_sf"/>
</dbReference>
<comment type="catalytic activity">
    <reaction evidence="13">
        <text>O-phospho-L-seryl-[protein] + H2O = L-seryl-[protein] + phosphate</text>
        <dbReference type="Rhea" id="RHEA:20629"/>
        <dbReference type="Rhea" id="RHEA-COMP:9863"/>
        <dbReference type="Rhea" id="RHEA-COMP:11604"/>
        <dbReference type="ChEBI" id="CHEBI:15377"/>
        <dbReference type="ChEBI" id="CHEBI:29999"/>
        <dbReference type="ChEBI" id="CHEBI:43474"/>
        <dbReference type="ChEBI" id="CHEBI:83421"/>
        <dbReference type="EC" id="3.1.3.16"/>
    </reaction>
</comment>
<dbReference type="InterPro" id="IPR023214">
    <property type="entry name" value="HAD_sf"/>
</dbReference>
<protein>
    <recommendedName>
        <fullName evidence="5">protein-serine/threonine phosphatase</fullName>
        <ecNumber evidence="5">3.1.3.16</ecNumber>
    </recommendedName>
</protein>
<evidence type="ECO:0000256" key="3">
    <source>
        <dbReference type="ARBA" id="ARBA00001946"/>
    </source>
</evidence>
<gene>
    <name evidence="20" type="primary">LOC111456105</name>
</gene>
<feature type="region of interest" description="Disordered" evidence="16">
    <location>
        <begin position="777"/>
        <end position="796"/>
    </location>
</feature>
<dbReference type="NCBIfam" id="TIGR02250">
    <property type="entry name" value="FCP1_euk"/>
    <property type="match status" value="1"/>
</dbReference>
<organism evidence="19 20">
    <name type="scientific">Cucurbita moschata</name>
    <name type="common">Winter crookneck squash</name>
    <name type="synonym">Cucurbita pepo var. moschata</name>
    <dbReference type="NCBI Taxonomy" id="3662"/>
    <lineage>
        <taxon>Eukaryota</taxon>
        <taxon>Viridiplantae</taxon>
        <taxon>Streptophyta</taxon>
        <taxon>Embryophyta</taxon>
        <taxon>Tracheophyta</taxon>
        <taxon>Spermatophyta</taxon>
        <taxon>Magnoliopsida</taxon>
        <taxon>eudicotyledons</taxon>
        <taxon>Gunneridae</taxon>
        <taxon>Pentapetalae</taxon>
        <taxon>rosids</taxon>
        <taxon>fabids</taxon>
        <taxon>Cucurbitales</taxon>
        <taxon>Cucurbitaceae</taxon>
        <taxon>Cucurbiteae</taxon>
        <taxon>Cucurbita</taxon>
    </lineage>
</organism>
<evidence type="ECO:0000256" key="16">
    <source>
        <dbReference type="SAM" id="MobiDB-lite"/>
    </source>
</evidence>
<evidence type="ECO:0000256" key="1">
    <source>
        <dbReference type="ARBA" id="ARBA00001936"/>
    </source>
</evidence>
<evidence type="ECO:0000256" key="12">
    <source>
        <dbReference type="ARBA" id="ARBA00023242"/>
    </source>
</evidence>
<accession>A0A6J1GNJ3</accession>
<evidence type="ECO:0000256" key="6">
    <source>
        <dbReference type="ARBA" id="ARBA00022491"/>
    </source>
</evidence>
<dbReference type="PANTHER" id="PTHR23081:SF2">
    <property type="entry name" value="RNA POLYMERASE II C-TERMINAL DOMAIN PHOSPHATASE-LIKE 3"/>
    <property type="match status" value="1"/>
</dbReference>
<dbReference type="Pfam" id="PF00533">
    <property type="entry name" value="BRCT"/>
    <property type="match status" value="1"/>
</dbReference>
<dbReference type="CDD" id="cd07521">
    <property type="entry name" value="HAD_FCP1-like"/>
    <property type="match status" value="1"/>
</dbReference>
<comment type="catalytic activity">
    <reaction evidence="14">
        <text>O-phospho-L-threonyl-[protein] + H2O = L-threonyl-[protein] + phosphate</text>
        <dbReference type="Rhea" id="RHEA:47004"/>
        <dbReference type="Rhea" id="RHEA-COMP:11060"/>
        <dbReference type="Rhea" id="RHEA-COMP:11605"/>
        <dbReference type="ChEBI" id="CHEBI:15377"/>
        <dbReference type="ChEBI" id="CHEBI:30013"/>
        <dbReference type="ChEBI" id="CHEBI:43474"/>
        <dbReference type="ChEBI" id="CHEBI:61977"/>
        <dbReference type="EC" id="3.1.3.16"/>
    </reaction>
</comment>
<dbReference type="GeneID" id="111456105"/>
<feature type="compositionally biased region" description="Polar residues" evidence="16">
    <location>
        <begin position="785"/>
        <end position="794"/>
    </location>
</feature>
<dbReference type="InterPro" id="IPR001357">
    <property type="entry name" value="BRCT_dom"/>
</dbReference>
<evidence type="ECO:0000256" key="10">
    <source>
        <dbReference type="ARBA" id="ARBA00023015"/>
    </source>
</evidence>
<keyword evidence="19" id="KW-1185">Reference proteome</keyword>
<dbReference type="CDD" id="cd17729">
    <property type="entry name" value="BRCT_CTDP1"/>
    <property type="match status" value="1"/>
</dbReference>
<evidence type="ECO:0000256" key="2">
    <source>
        <dbReference type="ARBA" id="ARBA00001941"/>
    </source>
</evidence>
<feature type="compositionally biased region" description="Basic and acidic residues" evidence="16">
    <location>
        <begin position="809"/>
        <end position="823"/>
    </location>
</feature>
<keyword evidence="8" id="KW-0378">Hydrolase</keyword>
<evidence type="ECO:0000256" key="7">
    <source>
        <dbReference type="ARBA" id="ARBA00022723"/>
    </source>
</evidence>
<evidence type="ECO:0000259" key="18">
    <source>
        <dbReference type="PROSITE" id="PS50969"/>
    </source>
</evidence>
<dbReference type="Pfam" id="PF25505">
    <property type="entry name" value="ARM_CPL3"/>
    <property type="match status" value="1"/>
</dbReference>
<evidence type="ECO:0000259" key="17">
    <source>
        <dbReference type="PROSITE" id="PS50172"/>
    </source>
</evidence>
<dbReference type="InterPro" id="IPR011947">
    <property type="entry name" value="FCP1_euk"/>
</dbReference>
<dbReference type="PANTHER" id="PTHR23081">
    <property type="entry name" value="RNA POLYMERASE II CTD PHOSPHATASE"/>
    <property type="match status" value="1"/>
</dbReference>
<comment type="cofactor">
    <cofactor evidence="1">
        <name>Mn(2+)</name>
        <dbReference type="ChEBI" id="CHEBI:29035"/>
    </cofactor>
</comment>
<evidence type="ECO:0000256" key="15">
    <source>
        <dbReference type="ARBA" id="ARBA00063107"/>
    </source>
</evidence>
<keyword evidence="6" id="KW-0678">Repressor</keyword>
<dbReference type="InterPro" id="IPR004274">
    <property type="entry name" value="FCP1_dom"/>
</dbReference>
<keyword evidence="12" id="KW-0539">Nucleus</keyword>
<comment type="cofactor">
    <cofactor evidence="2">
        <name>Co(2+)</name>
        <dbReference type="ChEBI" id="CHEBI:48828"/>
    </cofactor>
</comment>
<evidence type="ECO:0000256" key="14">
    <source>
        <dbReference type="ARBA" id="ARBA00048336"/>
    </source>
</evidence>
<comment type="subcellular location">
    <subcellularLocation>
        <location evidence="4">Nucleus</location>
    </subcellularLocation>
</comment>
<dbReference type="Gene3D" id="3.40.50.10190">
    <property type="entry name" value="BRCT domain"/>
    <property type="match status" value="1"/>
</dbReference>
<evidence type="ECO:0000256" key="13">
    <source>
        <dbReference type="ARBA" id="ARBA00047761"/>
    </source>
</evidence>
<feature type="region of interest" description="Disordered" evidence="16">
    <location>
        <begin position="454"/>
        <end position="480"/>
    </location>
</feature>
<dbReference type="FunFam" id="3.40.50.10190:FF:000014">
    <property type="entry name" value="RNA polymerase II C-terminal domain phosphatase-like 3"/>
    <property type="match status" value="1"/>
</dbReference>
<dbReference type="GO" id="GO:0005634">
    <property type="term" value="C:nucleus"/>
    <property type="evidence" value="ECO:0007669"/>
    <property type="project" value="UniProtKB-SubCell"/>
</dbReference>
<feature type="domain" description="BRCT" evidence="17">
    <location>
        <begin position="1163"/>
        <end position="1256"/>
    </location>
</feature>
<evidence type="ECO:0000256" key="4">
    <source>
        <dbReference type="ARBA" id="ARBA00004123"/>
    </source>
</evidence>
<keyword evidence="11" id="KW-0804">Transcription</keyword>
<dbReference type="InterPro" id="IPR039189">
    <property type="entry name" value="Fcp1"/>
</dbReference>
<feature type="region of interest" description="Disordered" evidence="16">
    <location>
        <begin position="522"/>
        <end position="549"/>
    </location>
</feature>
<dbReference type="GO" id="GO:0009651">
    <property type="term" value="P:response to salt stress"/>
    <property type="evidence" value="ECO:0007669"/>
    <property type="project" value="UniProtKB-ARBA"/>
</dbReference>
<dbReference type="SMART" id="SM00577">
    <property type="entry name" value="CPDc"/>
    <property type="match status" value="1"/>
</dbReference>
<dbReference type="EC" id="3.1.3.16" evidence="5"/>
<evidence type="ECO:0000313" key="20">
    <source>
        <dbReference type="RefSeq" id="XP_022953631.1"/>
    </source>
</evidence>
<dbReference type="SMART" id="SM00292">
    <property type="entry name" value="BRCT"/>
    <property type="match status" value="1"/>
</dbReference>
<dbReference type="RefSeq" id="XP_022953631.1">
    <property type="nucleotide sequence ID" value="XM_023097863.1"/>
</dbReference>
<dbReference type="Pfam" id="PF03031">
    <property type="entry name" value="NIF"/>
    <property type="match status" value="1"/>
</dbReference>
<keyword evidence="7" id="KW-0479">Metal-binding</keyword>
<keyword evidence="10" id="KW-0805">Transcription regulation</keyword>
<keyword evidence="9" id="KW-0694">RNA-binding</keyword>
<dbReference type="SUPFAM" id="SSF56784">
    <property type="entry name" value="HAD-like"/>
    <property type="match status" value="1"/>
</dbReference>
<evidence type="ECO:0000256" key="11">
    <source>
        <dbReference type="ARBA" id="ARBA00023163"/>
    </source>
</evidence>
<feature type="region of interest" description="Disordered" evidence="16">
    <location>
        <begin position="803"/>
        <end position="823"/>
    </location>
</feature>
<dbReference type="SUPFAM" id="SSF52113">
    <property type="entry name" value="BRCT domain"/>
    <property type="match status" value="1"/>
</dbReference>
<dbReference type="GO" id="GO:0046872">
    <property type="term" value="F:metal ion binding"/>
    <property type="evidence" value="ECO:0007669"/>
    <property type="project" value="UniProtKB-KW"/>
</dbReference>